<comment type="caution">
    <text evidence="2">The sequence shown here is derived from an EMBL/GenBank/DDBJ whole genome shotgun (WGS) entry which is preliminary data.</text>
</comment>
<feature type="region of interest" description="Disordered" evidence="1">
    <location>
        <begin position="64"/>
        <end position="85"/>
    </location>
</feature>
<proteinExistence type="predicted"/>
<evidence type="ECO:0000313" key="2">
    <source>
        <dbReference type="EMBL" id="KAK8939829.1"/>
    </source>
</evidence>
<evidence type="ECO:0000256" key="1">
    <source>
        <dbReference type="SAM" id="MobiDB-lite"/>
    </source>
</evidence>
<sequence length="85" mass="9914">MSESKMIPRALKSRTNASLSTETPPFLRKITLERARDLYLFKTEFTNVQYEELFLEDTELALVESSPRRSVSHRYTPLKSPGNRH</sequence>
<evidence type="ECO:0000313" key="3">
    <source>
        <dbReference type="Proteomes" id="UP001412067"/>
    </source>
</evidence>
<dbReference type="EMBL" id="JBBWWR010000020">
    <property type="protein sequence ID" value="KAK8939829.1"/>
    <property type="molecule type" value="Genomic_DNA"/>
</dbReference>
<dbReference type="Proteomes" id="UP001412067">
    <property type="component" value="Unassembled WGS sequence"/>
</dbReference>
<reference evidence="2 3" key="1">
    <citation type="journal article" date="2022" name="Nat. Plants">
        <title>Genomes of leafy and leafless Platanthera orchids illuminate the evolution of mycoheterotrophy.</title>
        <authorList>
            <person name="Li M.H."/>
            <person name="Liu K.W."/>
            <person name="Li Z."/>
            <person name="Lu H.C."/>
            <person name="Ye Q.L."/>
            <person name="Zhang D."/>
            <person name="Wang J.Y."/>
            <person name="Li Y.F."/>
            <person name="Zhong Z.M."/>
            <person name="Liu X."/>
            <person name="Yu X."/>
            <person name="Liu D.K."/>
            <person name="Tu X.D."/>
            <person name="Liu B."/>
            <person name="Hao Y."/>
            <person name="Liao X.Y."/>
            <person name="Jiang Y.T."/>
            <person name="Sun W.H."/>
            <person name="Chen J."/>
            <person name="Chen Y.Q."/>
            <person name="Ai Y."/>
            <person name="Zhai J.W."/>
            <person name="Wu S.S."/>
            <person name="Zhou Z."/>
            <person name="Hsiao Y.Y."/>
            <person name="Wu W.L."/>
            <person name="Chen Y.Y."/>
            <person name="Lin Y.F."/>
            <person name="Hsu J.L."/>
            <person name="Li C.Y."/>
            <person name="Wang Z.W."/>
            <person name="Zhao X."/>
            <person name="Zhong W.Y."/>
            <person name="Ma X.K."/>
            <person name="Ma L."/>
            <person name="Huang J."/>
            <person name="Chen G.Z."/>
            <person name="Huang M.Z."/>
            <person name="Huang L."/>
            <person name="Peng D.H."/>
            <person name="Luo Y.B."/>
            <person name="Zou S.Q."/>
            <person name="Chen S.P."/>
            <person name="Lan S."/>
            <person name="Tsai W.C."/>
            <person name="Van de Peer Y."/>
            <person name="Liu Z.J."/>
        </authorList>
    </citation>
    <scope>NUCLEOTIDE SEQUENCE [LARGE SCALE GENOMIC DNA]</scope>
    <source>
        <strain evidence="2">Lor288</strain>
    </source>
</reference>
<keyword evidence="3" id="KW-1185">Reference proteome</keyword>
<protein>
    <submittedName>
        <fullName evidence="2">Uncharacterized protein</fullName>
    </submittedName>
</protein>
<accession>A0ABR2LFR0</accession>
<gene>
    <name evidence="2" type="ORF">KSP40_PGU001304</name>
</gene>
<name>A0ABR2LFR0_9ASPA</name>
<organism evidence="2 3">
    <name type="scientific">Platanthera guangdongensis</name>
    <dbReference type="NCBI Taxonomy" id="2320717"/>
    <lineage>
        <taxon>Eukaryota</taxon>
        <taxon>Viridiplantae</taxon>
        <taxon>Streptophyta</taxon>
        <taxon>Embryophyta</taxon>
        <taxon>Tracheophyta</taxon>
        <taxon>Spermatophyta</taxon>
        <taxon>Magnoliopsida</taxon>
        <taxon>Liliopsida</taxon>
        <taxon>Asparagales</taxon>
        <taxon>Orchidaceae</taxon>
        <taxon>Orchidoideae</taxon>
        <taxon>Orchideae</taxon>
        <taxon>Orchidinae</taxon>
        <taxon>Platanthera</taxon>
    </lineage>
</organism>